<dbReference type="Gene3D" id="3.40.50.11500">
    <property type="match status" value="1"/>
</dbReference>
<name>A0A7R9KLT6_9ACAR</name>
<feature type="compositionally biased region" description="Basic and acidic residues" evidence="2">
    <location>
        <begin position="17"/>
        <end position="27"/>
    </location>
</feature>
<dbReference type="GO" id="GO:0005085">
    <property type="term" value="F:guanyl-nucleotide exchange factor activity"/>
    <property type="evidence" value="ECO:0007669"/>
    <property type="project" value="InterPro"/>
</dbReference>
<comment type="similarity">
    <text evidence="1">Belongs to the DENND6 family.</text>
</comment>
<dbReference type="OrthoDB" id="10265409at2759"/>
<dbReference type="InterPro" id="IPR024224">
    <property type="entry name" value="DENND6"/>
</dbReference>
<evidence type="ECO:0000256" key="2">
    <source>
        <dbReference type="SAM" id="MobiDB-lite"/>
    </source>
</evidence>
<organism evidence="4">
    <name type="scientific">Medioppia subpectinata</name>
    <dbReference type="NCBI Taxonomy" id="1979941"/>
    <lineage>
        <taxon>Eukaryota</taxon>
        <taxon>Metazoa</taxon>
        <taxon>Ecdysozoa</taxon>
        <taxon>Arthropoda</taxon>
        <taxon>Chelicerata</taxon>
        <taxon>Arachnida</taxon>
        <taxon>Acari</taxon>
        <taxon>Acariformes</taxon>
        <taxon>Sarcoptiformes</taxon>
        <taxon>Oribatida</taxon>
        <taxon>Brachypylina</taxon>
        <taxon>Oppioidea</taxon>
        <taxon>Oppiidae</taxon>
        <taxon>Medioppia</taxon>
    </lineage>
</organism>
<dbReference type="EMBL" id="CAJPIZ010003044">
    <property type="protein sequence ID" value="CAG2105847.1"/>
    <property type="molecule type" value="Genomic_DNA"/>
</dbReference>
<dbReference type="PANTHER" id="PTHR13677:SF0">
    <property type="entry name" value="LD41638P"/>
    <property type="match status" value="1"/>
</dbReference>
<dbReference type="InterPro" id="IPR043153">
    <property type="entry name" value="DENN_C"/>
</dbReference>
<evidence type="ECO:0000313" key="5">
    <source>
        <dbReference type="Proteomes" id="UP000759131"/>
    </source>
</evidence>
<gene>
    <name evidence="4" type="ORF">OSB1V03_LOCUS5851</name>
</gene>
<dbReference type="PANTHER" id="PTHR13677">
    <property type="entry name" value="LD41638P"/>
    <property type="match status" value="1"/>
</dbReference>
<feature type="region of interest" description="Disordered" evidence="2">
    <location>
        <begin position="1"/>
        <end position="27"/>
    </location>
</feature>
<keyword evidence="5" id="KW-1185">Reference proteome</keyword>
<dbReference type="PROSITE" id="PS50211">
    <property type="entry name" value="DENN"/>
    <property type="match status" value="1"/>
</dbReference>
<reference evidence="4" key="1">
    <citation type="submission" date="2020-11" db="EMBL/GenBank/DDBJ databases">
        <authorList>
            <person name="Tran Van P."/>
        </authorList>
    </citation>
    <scope>NUCLEOTIDE SEQUENCE</scope>
</reference>
<evidence type="ECO:0000256" key="1">
    <source>
        <dbReference type="ARBA" id="ARBA00007159"/>
    </source>
</evidence>
<dbReference type="InterPro" id="IPR037516">
    <property type="entry name" value="Tripartite_DENN"/>
</dbReference>
<dbReference type="EMBL" id="OC857619">
    <property type="protein sequence ID" value="CAD7625417.1"/>
    <property type="molecule type" value="Genomic_DNA"/>
</dbReference>
<evidence type="ECO:0000313" key="4">
    <source>
        <dbReference type="EMBL" id="CAD7625417.1"/>
    </source>
</evidence>
<evidence type="ECO:0000259" key="3">
    <source>
        <dbReference type="PROSITE" id="PS50211"/>
    </source>
</evidence>
<dbReference type="GO" id="GO:0055037">
    <property type="term" value="C:recycling endosome"/>
    <property type="evidence" value="ECO:0007669"/>
    <property type="project" value="TreeGrafter"/>
</dbReference>
<accession>A0A7R9KLT6</accession>
<protein>
    <recommendedName>
        <fullName evidence="3">UDENN domain-containing protein</fullName>
    </recommendedName>
</protein>
<sequence>MADEDLMANSCDGVVDGEPKTSSPEEKATALLDGLRRRMSAAAIDDQRSDDMSRLQTTVLPLDRFKQWVYCIAIVAFDIELGQTIQQLYPASVKLTERETSNICYLSFPDSNSGCMGDTQFHFRTRLCPIHRKTLSIYKEYNKNCFQSLQVDGTHFYGYVYFRQVKDRTARRGYFQKSLVLLTRLPFVRLFTHVIQLMAPQFFECGDASLEAACHDIDQWPAPTPGATLNLPLMGVVLQITVPNRNEKLNHSPNTENPCPSVSITSLAGNPAAITSSSHPSLNPYPIVIPSVYELNIYKSLAPIVTHIQLLWELILTCEPITVMASTPDVCSETVQSLVSLILPLKYGSDFRPFFTIHDSEFKEYTTKTQSPPPIILGVTNPFFAKTLQHWPHIIRIGDYGSANNNQKTKIKKSGLIKTLDSKTGVYTKYRPFLQKDREILKKLVKGVESRRPSEVQSALLRRFFTELTQSFLIPLERYFASLMPLQKNVSPFKRTPILQHFRPDDFLRSLETSGPQLTSGVKGDWTGLYTKFLRCPNFVCWYDTRLREANQKLRVLHMEAISAANLTDWIRDKAEVEVVDLILRLKDKLSAVESDGLPLNGETVDKLRANLNQLIDTLPEDLKAILNKT</sequence>
<proteinExistence type="inferred from homology"/>
<dbReference type="Proteomes" id="UP000759131">
    <property type="component" value="Unassembled WGS sequence"/>
</dbReference>
<dbReference type="AlphaFoldDB" id="A0A7R9KLT6"/>
<feature type="domain" description="UDENN" evidence="3">
    <location>
        <begin position="70"/>
        <end position="553"/>
    </location>
</feature>